<dbReference type="InParanoid" id="A0A2P5IF31"/>
<comment type="caution">
    <text evidence="1">The sequence shown here is derived from an EMBL/GenBank/DDBJ whole genome shotgun (WGS) entry which is preliminary data.</text>
</comment>
<keyword evidence="2" id="KW-1185">Reference proteome</keyword>
<evidence type="ECO:0000313" key="1">
    <source>
        <dbReference type="EMBL" id="POS81098.1"/>
    </source>
</evidence>
<dbReference type="PANTHER" id="PTHR35392:SF3">
    <property type="entry name" value="ZN(2)-C6 FUNGAL-TYPE DOMAIN-CONTAINING PROTEIN"/>
    <property type="match status" value="1"/>
</dbReference>
<dbReference type="Proteomes" id="UP000094444">
    <property type="component" value="Unassembled WGS sequence"/>
</dbReference>
<reference evidence="1" key="1">
    <citation type="submission" date="2017-09" db="EMBL/GenBank/DDBJ databases">
        <title>Polyketide synthases of a Diaporthe helianthi virulent isolate.</title>
        <authorList>
            <person name="Baroncelli R."/>
        </authorList>
    </citation>
    <scope>NUCLEOTIDE SEQUENCE [LARGE SCALE GENOMIC DNA]</scope>
    <source>
        <strain evidence="1">7/96</strain>
    </source>
</reference>
<dbReference type="STRING" id="158607.A0A2P5IF31"/>
<dbReference type="PANTHER" id="PTHR35392">
    <property type="entry name" value="ZN(II)2CYS6 TRANSCRIPTION FACTOR (EUROFUNG)-RELATED-RELATED"/>
    <property type="match status" value="1"/>
</dbReference>
<dbReference type="AlphaFoldDB" id="A0A2P5IF31"/>
<organism evidence="1 2">
    <name type="scientific">Diaporthe helianthi</name>
    <dbReference type="NCBI Taxonomy" id="158607"/>
    <lineage>
        <taxon>Eukaryota</taxon>
        <taxon>Fungi</taxon>
        <taxon>Dikarya</taxon>
        <taxon>Ascomycota</taxon>
        <taxon>Pezizomycotina</taxon>
        <taxon>Sordariomycetes</taxon>
        <taxon>Sordariomycetidae</taxon>
        <taxon>Diaporthales</taxon>
        <taxon>Diaporthaceae</taxon>
        <taxon>Diaporthe</taxon>
    </lineage>
</organism>
<protein>
    <submittedName>
        <fullName evidence="1">Uncharacterized protein</fullName>
    </submittedName>
</protein>
<dbReference type="EMBL" id="MAVT02000020">
    <property type="protein sequence ID" value="POS81098.1"/>
    <property type="molecule type" value="Genomic_DNA"/>
</dbReference>
<dbReference type="OrthoDB" id="5362630at2759"/>
<sequence length="550" mass="61336">MDSLSFEFRDDEDSDLWDFLFKDGLVFPTAGSTDDDSALWPAALPLAPPTDPQNTVAFAPLGSDSQTAVEITGLFPNDQVTALADDLNETTGFRNQQFSPFTRLTTNVNVPAPQAFPGLLDLHWPSPSPSPFPQDIPSFPEFSLDDFINVHFPFSPMRSDLNQPQGSDQRHPPWASPTFTAPLVSQHDEIQVTLNLDSGLPDDSLSAHSSVVPRTSSVCDSSARCLQCLLSSIPAHLCVRVRFADEPVFKKWNVGIYQSKMRWGDLPWVPGEIDMNLYHYERGPILPVKRRQFVPNQLDQIHLWGKTPTGWRCEVTAALGLSATPSDEAISRYITEYIPYCAVEASKDNPQLQAIIQTASQSTTLLPLALQLWTATRLLMKGWQAPENPFLGITRVDNPGSPYHQTLPAPRVLQNQIDSRIEALVARVELQLLKELQRAMKQNTCAWTEIFSTVYLILRVYKWKHPESPSQLVQRSLFCSNLLLAHLHCAGGIPDDFRSSSKPALSRVANAKALHQEMDDDSLDDTLSSLAFADEWRNDLLVKPAAFGCY</sequence>
<accession>A0A2P5IF31</accession>
<evidence type="ECO:0000313" key="2">
    <source>
        <dbReference type="Proteomes" id="UP000094444"/>
    </source>
</evidence>
<gene>
    <name evidence="1" type="ORF">DHEL01_v200514</name>
</gene>
<dbReference type="InterPro" id="IPR052973">
    <property type="entry name" value="Fungal_sec-metab_reg_TF"/>
</dbReference>
<proteinExistence type="predicted"/>
<name>A0A2P5IF31_DIAHE</name>